<dbReference type="Proteomes" id="UP001597215">
    <property type="component" value="Unassembled WGS sequence"/>
</dbReference>
<reference evidence="3" key="1">
    <citation type="journal article" date="2019" name="Int. J. Syst. Evol. Microbiol.">
        <title>The Global Catalogue of Microorganisms (GCM) 10K type strain sequencing project: providing services to taxonomists for standard genome sequencing and annotation.</title>
        <authorList>
            <consortium name="The Broad Institute Genomics Platform"/>
            <consortium name="The Broad Institute Genome Sequencing Center for Infectious Disease"/>
            <person name="Wu L."/>
            <person name="Ma J."/>
        </authorList>
    </citation>
    <scope>NUCLEOTIDE SEQUENCE [LARGE SCALE GENOMIC DNA]</scope>
    <source>
        <strain evidence="3">CGMCC 1.12449</strain>
    </source>
</reference>
<evidence type="ECO:0000256" key="1">
    <source>
        <dbReference type="SAM" id="Phobius"/>
    </source>
</evidence>
<sequence>MQKLHQTETQQPTGTIVGASISMLLLIAFGLSSFVIQQKDASHHAAEQSYRPVGVSAYLA</sequence>
<accession>A0ABW4MDF4</accession>
<gene>
    <name evidence="2" type="ORF">ACFSAG_05755</name>
</gene>
<comment type="caution">
    <text evidence="2">The sequence shown here is derived from an EMBL/GenBank/DDBJ whole genome shotgun (WGS) entry which is preliminary data.</text>
</comment>
<keyword evidence="1" id="KW-0472">Membrane</keyword>
<feature type="transmembrane region" description="Helical" evidence="1">
    <location>
        <begin position="16"/>
        <end position="36"/>
    </location>
</feature>
<dbReference type="EMBL" id="JBHUEL010000004">
    <property type="protein sequence ID" value="MFD1766344.1"/>
    <property type="molecule type" value="Genomic_DNA"/>
</dbReference>
<keyword evidence="1" id="KW-1133">Transmembrane helix</keyword>
<protein>
    <submittedName>
        <fullName evidence="2">Uncharacterized protein</fullName>
    </submittedName>
</protein>
<keyword evidence="1" id="KW-0812">Transmembrane</keyword>
<evidence type="ECO:0000313" key="2">
    <source>
        <dbReference type="EMBL" id="MFD1766344.1"/>
    </source>
</evidence>
<name>A0ABW4MDF4_9SPHN</name>
<dbReference type="RefSeq" id="WP_374611301.1">
    <property type="nucleotide sequence ID" value="NZ_JBHUEL010000004.1"/>
</dbReference>
<proteinExistence type="predicted"/>
<evidence type="ECO:0000313" key="3">
    <source>
        <dbReference type="Proteomes" id="UP001597215"/>
    </source>
</evidence>
<keyword evidence="3" id="KW-1185">Reference proteome</keyword>
<organism evidence="2 3">
    <name type="scientific">Sphingorhabdus buctiana</name>
    <dbReference type="NCBI Taxonomy" id="1508805"/>
    <lineage>
        <taxon>Bacteria</taxon>
        <taxon>Pseudomonadati</taxon>
        <taxon>Pseudomonadota</taxon>
        <taxon>Alphaproteobacteria</taxon>
        <taxon>Sphingomonadales</taxon>
        <taxon>Sphingomonadaceae</taxon>
        <taxon>Sphingorhabdus</taxon>
    </lineage>
</organism>